<feature type="chain" id="PRO_5047322057" evidence="2">
    <location>
        <begin position="23"/>
        <end position="265"/>
    </location>
</feature>
<dbReference type="RefSeq" id="WP_264850217.1">
    <property type="nucleotide sequence ID" value="NZ_BRXR01000001.1"/>
</dbReference>
<gene>
    <name evidence="3" type="ORF">bsdE14_23520</name>
</gene>
<keyword evidence="2" id="KW-0732">Signal</keyword>
<evidence type="ECO:0000313" key="3">
    <source>
        <dbReference type="EMBL" id="GLC30942.1"/>
    </source>
</evidence>
<evidence type="ECO:0000313" key="4">
    <source>
        <dbReference type="Proteomes" id="UP001208567"/>
    </source>
</evidence>
<feature type="compositionally biased region" description="Polar residues" evidence="1">
    <location>
        <begin position="36"/>
        <end position="54"/>
    </location>
</feature>
<comment type="caution">
    <text evidence="3">The sequence shown here is derived from an EMBL/GenBank/DDBJ whole genome shotgun (WGS) entry which is preliminary data.</text>
</comment>
<feature type="signal peptide" evidence="2">
    <location>
        <begin position="1"/>
        <end position="22"/>
    </location>
</feature>
<organism evidence="3 4">
    <name type="scientific">Clostridium omnivorum</name>
    <dbReference type="NCBI Taxonomy" id="1604902"/>
    <lineage>
        <taxon>Bacteria</taxon>
        <taxon>Bacillati</taxon>
        <taxon>Bacillota</taxon>
        <taxon>Clostridia</taxon>
        <taxon>Eubacteriales</taxon>
        <taxon>Clostridiaceae</taxon>
        <taxon>Clostridium</taxon>
    </lineage>
</organism>
<dbReference type="EMBL" id="BRXR01000001">
    <property type="protein sequence ID" value="GLC30942.1"/>
    <property type="molecule type" value="Genomic_DNA"/>
</dbReference>
<keyword evidence="4" id="KW-1185">Reference proteome</keyword>
<evidence type="ECO:0000256" key="1">
    <source>
        <dbReference type="SAM" id="MobiDB-lite"/>
    </source>
</evidence>
<evidence type="ECO:0000256" key="2">
    <source>
        <dbReference type="SAM" id="SignalP"/>
    </source>
</evidence>
<sequence length="265" mass="29256">MIKKLFCGILAATLCICTGCSANKSLSNKEIDKNNASEAQNTVNTGNTQTSTSVPAKEHPKDTAPTSNQTNNSTNTQAPAAKGTEVNLSSESKKELNNFFTAIAKARVPAFEKDKLSSNDLIMFGIRCNFIYNRQALEKYEIDKSMAKLPEKYVDTAVEKYFGLKLKSHSISTEDFSYANGYYLLPYNLKIANTFAQVDKLVDEGNGIYSADLTLYAPTEGFSGDPNGSPKEWKQLGEMPKVFMKMKAKIKKVSGGYILIEYLRV</sequence>
<protein>
    <submittedName>
        <fullName evidence="3">Uncharacterized protein</fullName>
    </submittedName>
</protein>
<feature type="region of interest" description="Disordered" evidence="1">
    <location>
        <begin position="34"/>
        <end position="89"/>
    </location>
</feature>
<proteinExistence type="predicted"/>
<reference evidence="3 4" key="1">
    <citation type="journal article" date="2024" name="Int. J. Syst. Evol. Microbiol.">
        <title>Clostridium omnivorum sp. nov., isolated from anoxic soil under the treatment of reductive soil disinfestation.</title>
        <authorList>
            <person name="Ueki A."/>
            <person name="Tonouchi A."/>
            <person name="Kaku N."/>
            <person name="Honma S."/>
            <person name="Ueki K."/>
        </authorList>
    </citation>
    <scope>NUCLEOTIDE SEQUENCE [LARGE SCALE GENOMIC DNA]</scope>
    <source>
        <strain evidence="3 4">E14</strain>
    </source>
</reference>
<feature type="compositionally biased region" description="Low complexity" evidence="1">
    <location>
        <begin position="63"/>
        <end position="81"/>
    </location>
</feature>
<accession>A0ABQ5N6R9</accession>
<name>A0ABQ5N6R9_9CLOT</name>
<dbReference type="Proteomes" id="UP001208567">
    <property type="component" value="Unassembled WGS sequence"/>
</dbReference>